<dbReference type="PANTHER" id="PTHR10924">
    <property type="entry name" value="MAJOR FACILITATOR SUPERFAMILY PROTEIN-RELATED"/>
    <property type="match status" value="1"/>
</dbReference>
<dbReference type="GO" id="GO:0097037">
    <property type="term" value="P:heme export"/>
    <property type="evidence" value="ECO:0007669"/>
    <property type="project" value="TreeGrafter"/>
</dbReference>
<dbReference type="GO" id="GO:0015232">
    <property type="term" value="F:heme transmembrane transporter activity"/>
    <property type="evidence" value="ECO:0007669"/>
    <property type="project" value="TreeGrafter"/>
</dbReference>
<evidence type="ECO:0000313" key="7">
    <source>
        <dbReference type="Proteomes" id="UP000829291"/>
    </source>
</evidence>
<feature type="transmembrane region" description="Helical" evidence="5">
    <location>
        <begin position="382"/>
        <end position="403"/>
    </location>
</feature>
<dbReference type="InParanoid" id="A0A6J0C629"/>
<evidence type="ECO:0000256" key="1">
    <source>
        <dbReference type="ARBA" id="ARBA00004141"/>
    </source>
</evidence>
<feature type="transmembrane region" description="Helical" evidence="5">
    <location>
        <begin position="355"/>
        <end position="376"/>
    </location>
</feature>
<dbReference type="Gene3D" id="1.20.1250.20">
    <property type="entry name" value="MFS general substrate transporter like domains"/>
    <property type="match status" value="2"/>
</dbReference>
<feature type="transmembrane region" description="Helical" evidence="5">
    <location>
        <begin position="228"/>
        <end position="248"/>
    </location>
</feature>
<feature type="transmembrane region" description="Helical" evidence="5">
    <location>
        <begin position="128"/>
        <end position="147"/>
    </location>
</feature>
<feature type="transmembrane region" description="Helical" evidence="5">
    <location>
        <begin position="327"/>
        <end position="346"/>
    </location>
</feature>
<dbReference type="KEGG" id="nlo:107225921"/>
<feature type="domain" description="Major facilitator superfamily (MFS) profile" evidence="6">
    <location>
        <begin position="61"/>
        <end position="470"/>
    </location>
</feature>
<dbReference type="SUPFAM" id="SSF103473">
    <property type="entry name" value="MFS general substrate transporter"/>
    <property type="match status" value="1"/>
</dbReference>
<dbReference type="RefSeq" id="XP_015522033.2">
    <property type="nucleotide sequence ID" value="XM_015666547.2"/>
</dbReference>
<reference evidence="8" key="1">
    <citation type="submission" date="2025-08" db="UniProtKB">
        <authorList>
            <consortium name="RefSeq"/>
        </authorList>
    </citation>
    <scope>IDENTIFICATION</scope>
    <source>
        <tissue evidence="8">Thorax and Abdomen</tissue>
    </source>
</reference>
<dbReference type="Pfam" id="PF07690">
    <property type="entry name" value="MFS_1"/>
    <property type="match status" value="1"/>
</dbReference>
<dbReference type="InterPro" id="IPR020846">
    <property type="entry name" value="MFS_dom"/>
</dbReference>
<evidence type="ECO:0000256" key="4">
    <source>
        <dbReference type="ARBA" id="ARBA00023136"/>
    </source>
</evidence>
<keyword evidence="3 5" id="KW-1133">Transmembrane helix</keyword>
<evidence type="ECO:0000313" key="8">
    <source>
        <dbReference type="RefSeq" id="XP_015522033.2"/>
    </source>
</evidence>
<feature type="transmembrane region" description="Helical" evidence="5">
    <location>
        <begin position="415"/>
        <end position="434"/>
    </location>
</feature>
<keyword evidence="4 5" id="KW-0472">Membrane</keyword>
<evidence type="ECO:0000256" key="3">
    <source>
        <dbReference type="ARBA" id="ARBA00022989"/>
    </source>
</evidence>
<organism evidence="8">
    <name type="scientific">Neodiprion lecontei</name>
    <name type="common">Redheaded pine sawfly</name>
    <dbReference type="NCBI Taxonomy" id="441921"/>
    <lineage>
        <taxon>Eukaryota</taxon>
        <taxon>Metazoa</taxon>
        <taxon>Ecdysozoa</taxon>
        <taxon>Arthropoda</taxon>
        <taxon>Hexapoda</taxon>
        <taxon>Insecta</taxon>
        <taxon>Pterygota</taxon>
        <taxon>Neoptera</taxon>
        <taxon>Endopterygota</taxon>
        <taxon>Hymenoptera</taxon>
        <taxon>Tenthredinoidea</taxon>
        <taxon>Diprionidae</taxon>
        <taxon>Diprioninae</taxon>
        <taxon>Neodiprion</taxon>
    </lineage>
</organism>
<dbReference type="InterPro" id="IPR036259">
    <property type="entry name" value="MFS_trans_sf"/>
</dbReference>
<feature type="transmembrane region" description="Helical" evidence="5">
    <location>
        <begin position="101"/>
        <end position="121"/>
    </location>
</feature>
<accession>A0A6J0C629</accession>
<keyword evidence="7" id="KW-1185">Reference proteome</keyword>
<dbReference type="GeneID" id="107225921"/>
<name>A0A6J0C629_NEOLC</name>
<feature type="transmembrane region" description="Helical" evidence="5">
    <location>
        <begin position="188"/>
        <end position="208"/>
    </location>
</feature>
<evidence type="ECO:0000256" key="5">
    <source>
        <dbReference type="SAM" id="Phobius"/>
    </source>
</evidence>
<proteinExistence type="predicted"/>
<dbReference type="PANTHER" id="PTHR10924:SF4">
    <property type="entry name" value="GH15861P"/>
    <property type="match status" value="1"/>
</dbReference>
<dbReference type="InterPro" id="IPR049680">
    <property type="entry name" value="FLVCR1-2_SLC49-like"/>
</dbReference>
<dbReference type="OrthoDB" id="422206at2759"/>
<dbReference type="InterPro" id="IPR011701">
    <property type="entry name" value="MFS"/>
</dbReference>
<sequence>MVISKSVNDTDTEELNSKGLNFVLKTSFPKFETEFQHMAGAEQISKHIQNVLEVKVFKKRWLQLALFFLYSASIHIHVYQYTIISNIICKYYNVSTLAVEWTSIIFMVMYLILIIPCSYLINRIGLRWSILTGATVTCLGAWIKVFSVSPDRFVVTLIGQAIIAVSQPFTQPLPGLLTARWFGPEQTALATTIACCGITVGLSVSHSMTPMIVQNRDGIDEIGQDLSILFWSSAASSTVIGVALLFLFRDGPRLPPSASRALQIVNGDAAKTEDYLPSIKRILSNKNYLVLWNSDGIIMSVLNAITAMLNPLYLAHFSNCEKEVGKLGFSIVITGTVGSLTVALVLDRIKKFREIAFSLCSLSILGEILFAVSLFVEIKWMVFVSGIMLGGILVSYTTMDYELSAEATYPEPEHIATGLLFVSVNVYSPLVILIAGSLMEVYGDKAAHACFISLLILGTILTGVNKSELRRQKAAECVVNYKTVPQKVFTQPSQTFDETVWNFDP</sequence>
<evidence type="ECO:0000259" key="6">
    <source>
        <dbReference type="PROSITE" id="PS50850"/>
    </source>
</evidence>
<dbReference type="PROSITE" id="PS50850">
    <property type="entry name" value="MFS"/>
    <property type="match status" value="1"/>
</dbReference>
<evidence type="ECO:0000256" key="2">
    <source>
        <dbReference type="ARBA" id="ARBA00022692"/>
    </source>
</evidence>
<dbReference type="GO" id="GO:0020037">
    <property type="term" value="F:heme binding"/>
    <property type="evidence" value="ECO:0007669"/>
    <property type="project" value="TreeGrafter"/>
</dbReference>
<dbReference type="Proteomes" id="UP000829291">
    <property type="component" value="Chromosome 2"/>
</dbReference>
<dbReference type="AlphaFoldDB" id="A0A6J0C629"/>
<feature type="transmembrane region" description="Helical" evidence="5">
    <location>
        <begin position="61"/>
        <end position="81"/>
    </location>
</feature>
<comment type="subcellular location">
    <subcellularLocation>
        <location evidence="1">Membrane</location>
        <topology evidence="1">Multi-pass membrane protein</topology>
    </subcellularLocation>
</comment>
<feature type="transmembrane region" description="Helical" evidence="5">
    <location>
        <begin position="288"/>
        <end position="307"/>
    </location>
</feature>
<keyword evidence="2 5" id="KW-0812">Transmembrane</keyword>
<protein>
    <submittedName>
        <fullName evidence="8">Uncharacterized MFS-type transporter C09D4.1</fullName>
    </submittedName>
</protein>
<dbReference type="GO" id="GO:0016020">
    <property type="term" value="C:membrane"/>
    <property type="evidence" value="ECO:0007669"/>
    <property type="project" value="UniProtKB-SubCell"/>
</dbReference>
<gene>
    <name evidence="8" type="primary">LOC107225921</name>
</gene>